<comment type="caution">
    <text evidence="11">Lacks conserved residue(s) required for the propagation of feature annotation.</text>
</comment>
<evidence type="ECO:0000256" key="8">
    <source>
        <dbReference type="ARBA" id="ARBA00022840"/>
    </source>
</evidence>
<gene>
    <name evidence="11 12" type="primary">aroK</name>
    <name evidence="12" type="ORF">E4680_05220</name>
</gene>
<dbReference type="PRINTS" id="PR01100">
    <property type="entry name" value="SHIKIMTKNASE"/>
</dbReference>
<keyword evidence="13" id="KW-1185">Reference proteome</keyword>
<dbReference type="OrthoDB" id="9800332at2"/>
<evidence type="ECO:0000256" key="5">
    <source>
        <dbReference type="ARBA" id="ARBA00022679"/>
    </source>
</evidence>
<evidence type="ECO:0000256" key="2">
    <source>
        <dbReference type="ARBA" id="ARBA00006997"/>
    </source>
</evidence>
<comment type="subcellular location">
    <subcellularLocation>
        <location evidence="11">Cytoplasm</location>
    </subcellularLocation>
</comment>
<evidence type="ECO:0000256" key="11">
    <source>
        <dbReference type="HAMAP-Rule" id="MF_00109"/>
    </source>
</evidence>
<keyword evidence="5 11" id="KW-0808">Transferase</keyword>
<protein>
    <recommendedName>
        <fullName evidence="3 11">Shikimate kinase</fullName>
        <shortName evidence="11">SK</shortName>
        <ecNumber evidence="3 11">2.7.1.71</ecNumber>
    </recommendedName>
</protein>
<comment type="caution">
    <text evidence="12">The sequence shown here is derived from an EMBL/GenBank/DDBJ whole genome shotgun (WGS) entry which is preliminary data.</text>
</comment>
<evidence type="ECO:0000256" key="3">
    <source>
        <dbReference type="ARBA" id="ARBA00012154"/>
    </source>
</evidence>
<dbReference type="Gene3D" id="3.40.50.300">
    <property type="entry name" value="P-loop containing nucleotide triphosphate hydrolases"/>
    <property type="match status" value="1"/>
</dbReference>
<dbReference type="GO" id="GO:0004765">
    <property type="term" value="F:shikimate kinase activity"/>
    <property type="evidence" value="ECO:0007669"/>
    <property type="project" value="UniProtKB-UniRule"/>
</dbReference>
<evidence type="ECO:0000256" key="7">
    <source>
        <dbReference type="ARBA" id="ARBA00022777"/>
    </source>
</evidence>
<evidence type="ECO:0000256" key="1">
    <source>
        <dbReference type="ARBA" id="ARBA00004842"/>
    </source>
</evidence>
<reference evidence="12 13" key="1">
    <citation type="journal article" date="2019" name="ISME J.">
        <title>Candidatus Macondimonas diazotrophica, a novel gammaproteobacterial genus dominating crude-oil-contaminated coastal sediments.</title>
        <authorList>
            <person name="Karthikeyan S."/>
            <person name="Konstantinidis K."/>
        </authorList>
    </citation>
    <scope>NUCLEOTIDE SEQUENCE [LARGE SCALE GENOMIC DNA]</scope>
    <source>
        <strain evidence="12 13">KTK01</strain>
    </source>
</reference>
<dbReference type="GO" id="GO:0005829">
    <property type="term" value="C:cytosol"/>
    <property type="evidence" value="ECO:0007669"/>
    <property type="project" value="TreeGrafter"/>
</dbReference>
<comment type="similarity">
    <text evidence="2 11">Belongs to the shikimate kinase family.</text>
</comment>
<dbReference type="GO" id="GO:0009423">
    <property type="term" value="P:chorismate biosynthetic process"/>
    <property type="evidence" value="ECO:0007669"/>
    <property type="project" value="UniProtKB-UniRule"/>
</dbReference>
<evidence type="ECO:0000256" key="10">
    <source>
        <dbReference type="ARBA" id="ARBA00048567"/>
    </source>
</evidence>
<feature type="binding site" evidence="11">
    <location>
        <position position="121"/>
    </location>
    <ligand>
        <name>ATP</name>
        <dbReference type="ChEBI" id="CHEBI:30616"/>
    </ligand>
</feature>
<evidence type="ECO:0000256" key="9">
    <source>
        <dbReference type="ARBA" id="ARBA00023141"/>
    </source>
</evidence>
<feature type="binding site" evidence="11">
    <location>
        <position position="140"/>
    </location>
    <ligand>
        <name>substrate</name>
    </ligand>
</feature>
<keyword evidence="11" id="KW-0460">Magnesium</keyword>
<feature type="binding site" evidence="11">
    <location>
        <position position="19"/>
    </location>
    <ligand>
        <name>Mg(2+)</name>
        <dbReference type="ChEBI" id="CHEBI:18420"/>
    </ligand>
</feature>
<dbReference type="InterPro" id="IPR027417">
    <property type="entry name" value="P-loop_NTPase"/>
</dbReference>
<evidence type="ECO:0000256" key="6">
    <source>
        <dbReference type="ARBA" id="ARBA00022741"/>
    </source>
</evidence>
<comment type="function">
    <text evidence="11">Catalyzes the specific phosphorylation of the 3-hydroxyl group of shikimic acid using ATP as a cosubstrate.</text>
</comment>
<dbReference type="GO" id="GO:0009073">
    <property type="term" value="P:aromatic amino acid family biosynthetic process"/>
    <property type="evidence" value="ECO:0007669"/>
    <property type="project" value="UniProtKB-KW"/>
</dbReference>
<comment type="cofactor">
    <cofactor evidence="11">
        <name>Mg(2+)</name>
        <dbReference type="ChEBI" id="CHEBI:18420"/>
    </cofactor>
    <text evidence="11">Binds 1 Mg(2+) ion per subunit.</text>
</comment>
<evidence type="ECO:0000313" key="12">
    <source>
        <dbReference type="EMBL" id="TFZ83163.1"/>
    </source>
</evidence>
<accession>A0A4Z0FBI5</accession>
<dbReference type="EMBL" id="SRIO01000005">
    <property type="protein sequence ID" value="TFZ83163.1"/>
    <property type="molecule type" value="Genomic_DNA"/>
</dbReference>
<dbReference type="GO" id="GO:0008652">
    <property type="term" value="P:amino acid biosynthetic process"/>
    <property type="evidence" value="ECO:0007669"/>
    <property type="project" value="UniProtKB-KW"/>
</dbReference>
<comment type="pathway">
    <text evidence="1 11">Metabolic intermediate biosynthesis; chorismate biosynthesis; chorismate from D-erythrose 4-phosphate and phosphoenolpyruvate: step 5/7.</text>
</comment>
<dbReference type="Pfam" id="PF01202">
    <property type="entry name" value="SKI"/>
    <property type="match status" value="1"/>
</dbReference>
<keyword evidence="11" id="KW-0479">Metal-binding</keyword>
<keyword evidence="9 11" id="KW-0057">Aromatic amino acid biosynthesis</keyword>
<evidence type="ECO:0000313" key="13">
    <source>
        <dbReference type="Proteomes" id="UP000297890"/>
    </source>
</evidence>
<dbReference type="GO" id="GO:0005524">
    <property type="term" value="F:ATP binding"/>
    <property type="evidence" value="ECO:0007669"/>
    <property type="project" value="UniProtKB-UniRule"/>
</dbReference>
<comment type="catalytic activity">
    <reaction evidence="10 11">
        <text>shikimate + ATP = 3-phosphoshikimate + ADP + H(+)</text>
        <dbReference type="Rhea" id="RHEA:13121"/>
        <dbReference type="ChEBI" id="CHEBI:15378"/>
        <dbReference type="ChEBI" id="CHEBI:30616"/>
        <dbReference type="ChEBI" id="CHEBI:36208"/>
        <dbReference type="ChEBI" id="CHEBI:145989"/>
        <dbReference type="ChEBI" id="CHEBI:456216"/>
        <dbReference type="EC" id="2.7.1.71"/>
    </reaction>
</comment>
<keyword evidence="6 11" id="KW-0547">Nucleotide-binding</keyword>
<dbReference type="HAMAP" id="MF_00109">
    <property type="entry name" value="Shikimate_kinase"/>
    <property type="match status" value="1"/>
</dbReference>
<proteinExistence type="inferred from homology"/>
<evidence type="ECO:0000256" key="4">
    <source>
        <dbReference type="ARBA" id="ARBA00022605"/>
    </source>
</evidence>
<keyword evidence="11" id="KW-0963">Cytoplasm</keyword>
<feature type="binding site" evidence="11">
    <location>
        <position position="83"/>
    </location>
    <ligand>
        <name>substrate</name>
    </ligand>
</feature>
<keyword evidence="7 11" id="KW-0418">Kinase</keyword>
<dbReference type="InterPro" id="IPR031322">
    <property type="entry name" value="Shikimate/glucono_kinase"/>
</dbReference>
<sequence>MDNLPERIFIIGPMGAGKTTVGQRLANLLSYRFIDADHEIETRTGVDIPYIFEREGEVGFRRREAAIIAELSQAHHIVLATGGGAILNKDTRQALQARGLVIYLAASVPEQLHRTRHSTHRPLLRTPDRQARLEALLATREPLYREIADWVIDTDGEQPRHVARRLAERLQPQNVTRTPPHASS</sequence>
<dbReference type="UniPathway" id="UPA00053">
    <property type="reaction ID" value="UER00088"/>
</dbReference>
<feature type="binding site" evidence="11">
    <location>
        <begin position="15"/>
        <end position="20"/>
    </location>
    <ligand>
        <name>ATP</name>
        <dbReference type="ChEBI" id="CHEBI:30616"/>
    </ligand>
</feature>
<organism evidence="12 13">
    <name type="scientific">Candidatus Macondimonas diazotrophica</name>
    <dbReference type="NCBI Taxonomy" id="2305248"/>
    <lineage>
        <taxon>Bacteria</taxon>
        <taxon>Pseudomonadati</taxon>
        <taxon>Pseudomonadota</taxon>
        <taxon>Gammaproteobacteria</taxon>
        <taxon>Chromatiales</taxon>
        <taxon>Ectothiorhodospiraceae</taxon>
        <taxon>Candidatus Macondimonas</taxon>
    </lineage>
</organism>
<comment type="subunit">
    <text evidence="11">Monomer.</text>
</comment>
<dbReference type="SUPFAM" id="SSF52540">
    <property type="entry name" value="P-loop containing nucleoside triphosphate hydrolases"/>
    <property type="match status" value="1"/>
</dbReference>
<dbReference type="CDD" id="cd00464">
    <property type="entry name" value="SK"/>
    <property type="match status" value="1"/>
</dbReference>
<dbReference type="PANTHER" id="PTHR21087">
    <property type="entry name" value="SHIKIMATE KINASE"/>
    <property type="match status" value="1"/>
</dbReference>
<dbReference type="InterPro" id="IPR000623">
    <property type="entry name" value="Shikimate_kinase/TSH1"/>
</dbReference>
<feature type="binding site" evidence="11">
    <location>
        <position position="37"/>
    </location>
    <ligand>
        <name>substrate</name>
    </ligand>
</feature>
<dbReference type="PROSITE" id="PS01128">
    <property type="entry name" value="SHIKIMATE_KINASE"/>
    <property type="match status" value="1"/>
</dbReference>
<keyword evidence="4 11" id="KW-0028">Amino-acid biosynthesis</keyword>
<dbReference type="GO" id="GO:0000287">
    <property type="term" value="F:magnesium ion binding"/>
    <property type="evidence" value="ECO:0007669"/>
    <property type="project" value="UniProtKB-UniRule"/>
</dbReference>
<name>A0A4Z0FBI5_9GAMM</name>
<dbReference type="NCBIfam" id="NF003456">
    <property type="entry name" value="PRK05057.1"/>
    <property type="match status" value="1"/>
</dbReference>
<dbReference type="PANTHER" id="PTHR21087:SF16">
    <property type="entry name" value="SHIKIMATE KINASE 1, CHLOROPLASTIC"/>
    <property type="match status" value="1"/>
</dbReference>
<dbReference type="InterPro" id="IPR023000">
    <property type="entry name" value="Shikimate_kinase_CS"/>
</dbReference>
<feature type="binding site" evidence="11">
    <location>
        <position position="61"/>
    </location>
    <ligand>
        <name>substrate</name>
    </ligand>
</feature>
<dbReference type="EC" id="2.7.1.71" evidence="3 11"/>
<dbReference type="Proteomes" id="UP000297890">
    <property type="component" value="Unassembled WGS sequence"/>
</dbReference>
<dbReference type="AlphaFoldDB" id="A0A4Z0FBI5"/>
<keyword evidence="8 11" id="KW-0067">ATP-binding</keyword>